<dbReference type="Proteomes" id="UP000620124">
    <property type="component" value="Unassembled WGS sequence"/>
</dbReference>
<accession>A0A8H7D9V0</accession>
<evidence type="ECO:0000313" key="1">
    <source>
        <dbReference type="EMBL" id="KAF7364872.1"/>
    </source>
</evidence>
<protein>
    <recommendedName>
        <fullName evidence="3">F-box domain-containing protein</fullName>
    </recommendedName>
</protein>
<dbReference type="AlphaFoldDB" id="A0A8H7D9V0"/>
<dbReference type="EMBL" id="JACAZI010000003">
    <property type="protein sequence ID" value="KAF7364872.1"/>
    <property type="molecule type" value="Genomic_DNA"/>
</dbReference>
<sequence length="265" mass="29812">MSLADSPFVDRLNTNYVPSDSEILEIRALLVDPADELAKLDAQIEEMEITLSQLKKMRASVKAPIDAHRALISPMRHIPLDVLQEIFLSCLPTEHNALIDPAETPLLLGRICRHWRSVSYSTPMLWSSIHIPSLNYGSSPPTLLSKLERLVGAWLERSATCSLSVSLSDSTQHSNSHIETHPLISQLLPMSPRIRHLKLSGDAHFLQPLLQLGAEDLPVLSSIWIQPIASMIFDAHPEARNVSRYQLWRTYPCVFSSGLIHFHFH</sequence>
<gene>
    <name evidence="1" type="ORF">MVEN_00357500</name>
</gene>
<proteinExistence type="predicted"/>
<reference evidence="1" key="1">
    <citation type="submission" date="2020-05" db="EMBL/GenBank/DDBJ databases">
        <title>Mycena genomes resolve the evolution of fungal bioluminescence.</title>
        <authorList>
            <person name="Tsai I.J."/>
        </authorList>
    </citation>
    <scope>NUCLEOTIDE SEQUENCE</scope>
    <source>
        <strain evidence="1">CCC161011</strain>
    </source>
</reference>
<comment type="caution">
    <text evidence="1">The sequence shown here is derived from an EMBL/GenBank/DDBJ whole genome shotgun (WGS) entry which is preliminary data.</text>
</comment>
<evidence type="ECO:0000313" key="2">
    <source>
        <dbReference type="Proteomes" id="UP000620124"/>
    </source>
</evidence>
<dbReference type="OrthoDB" id="3248197at2759"/>
<keyword evidence="2" id="KW-1185">Reference proteome</keyword>
<organism evidence="1 2">
    <name type="scientific">Mycena venus</name>
    <dbReference type="NCBI Taxonomy" id="2733690"/>
    <lineage>
        <taxon>Eukaryota</taxon>
        <taxon>Fungi</taxon>
        <taxon>Dikarya</taxon>
        <taxon>Basidiomycota</taxon>
        <taxon>Agaricomycotina</taxon>
        <taxon>Agaricomycetes</taxon>
        <taxon>Agaricomycetidae</taxon>
        <taxon>Agaricales</taxon>
        <taxon>Marasmiineae</taxon>
        <taxon>Mycenaceae</taxon>
        <taxon>Mycena</taxon>
    </lineage>
</organism>
<name>A0A8H7D9V0_9AGAR</name>
<evidence type="ECO:0008006" key="3">
    <source>
        <dbReference type="Google" id="ProtNLM"/>
    </source>
</evidence>